<evidence type="ECO:0000313" key="7">
    <source>
        <dbReference type="EMBL" id="CAG5110028.1"/>
    </source>
</evidence>
<dbReference type="InterPro" id="IPR050382">
    <property type="entry name" value="MFS_Na/Anion_cotransporter"/>
</dbReference>
<dbReference type="SUPFAM" id="SSF103473">
    <property type="entry name" value="MFS general substrate transporter"/>
    <property type="match status" value="1"/>
</dbReference>
<evidence type="ECO:0000256" key="3">
    <source>
        <dbReference type="ARBA" id="ARBA00022989"/>
    </source>
</evidence>
<gene>
    <name evidence="7" type="ORF">OKIOD_LOCUS13244</name>
</gene>
<feature type="transmembrane region" description="Helical" evidence="5">
    <location>
        <begin position="254"/>
        <end position="275"/>
    </location>
</feature>
<feature type="transmembrane region" description="Helical" evidence="5">
    <location>
        <begin position="102"/>
        <end position="121"/>
    </location>
</feature>
<feature type="transmembrane region" description="Helical" evidence="5">
    <location>
        <begin position="74"/>
        <end position="95"/>
    </location>
</feature>
<organism evidence="7 8">
    <name type="scientific">Oikopleura dioica</name>
    <name type="common">Tunicate</name>
    <dbReference type="NCBI Taxonomy" id="34765"/>
    <lineage>
        <taxon>Eukaryota</taxon>
        <taxon>Metazoa</taxon>
        <taxon>Chordata</taxon>
        <taxon>Tunicata</taxon>
        <taxon>Appendicularia</taxon>
        <taxon>Copelata</taxon>
        <taxon>Oikopleuridae</taxon>
        <taxon>Oikopleura</taxon>
    </lineage>
</organism>
<keyword evidence="8" id="KW-1185">Reference proteome</keyword>
<feature type="domain" description="Major facilitator superfamily (MFS) profile" evidence="6">
    <location>
        <begin position="19"/>
        <end position="404"/>
    </location>
</feature>
<comment type="subcellular location">
    <subcellularLocation>
        <location evidence="1">Membrane</location>
        <topology evidence="1">Multi-pass membrane protein</topology>
    </subcellularLocation>
</comment>
<evidence type="ECO:0000256" key="1">
    <source>
        <dbReference type="ARBA" id="ARBA00004141"/>
    </source>
</evidence>
<feature type="transmembrane region" description="Helical" evidence="5">
    <location>
        <begin position="324"/>
        <end position="344"/>
    </location>
</feature>
<evidence type="ECO:0000256" key="5">
    <source>
        <dbReference type="SAM" id="Phobius"/>
    </source>
</evidence>
<dbReference type="InterPro" id="IPR011701">
    <property type="entry name" value="MFS"/>
</dbReference>
<evidence type="ECO:0000313" key="8">
    <source>
        <dbReference type="Proteomes" id="UP001158576"/>
    </source>
</evidence>
<dbReference type="InterPro" id="IPR020846">
    <property type="entry name" value="MFS_dom"/>
</dbReference>
<keyword evidence="2 5" id="KW-0812">Transmembrane</keyword>
<dbReference type="PROSITE" id="PS50850">
    <property type="entry name" value="MFS"/>
    <property type="match status" value="1"/>
</dbReference>
<keyword evidence="3 5" id="KW-1133">Transmembrane helix</keyword>
<feature type="transmembrane region" description="Helical" evidence="5">
    <location>
        <begin position="163"/>
        <end position="184"/>
    </location>
</feature>
<dbReference type="Gene3D" id="1.20.1250.20">
    <property type="entry name" value="MFS general substrate transporter like domains"/>
    <property type="match status" value="1"/>
</dbReference>
<feature type="transmembrane region" description="Helical" evidence="5">
    <location>
        <begin position="7"/>
        <end position="24"/>
    </location>
</feature>
<feature type="transmembrane region" description="Helical" evidence="5">
    <location>
        <begin position="191"/>
        <end position="210"/>
    </location>
</feature>
<feature type="transmembrane region" description="Helical" evidence="5">
    <location>
        <begin position="351"/>
        <end position="373"/>
    </location>
</feature>
<evidence type="ECO:0000256" key="2">
    <source>
        <dbReference type="ARBA" id="ARBA00022692"/>
    </source>
</evidence>
<dbReference type="EMBL" id="OU015567">
    <property type="protein sequence ID" value="CAG5110028.1"/>
    <property type="molecule type" value="Genomic_DNA"/>
</dbReference>
<evidence type="ECO:0000259" key="6">
    <source>
        <dbReference type="PROSITE" id="PS50850"/>
    </source>
</evidence>
<evidence type="ECO:0000256" key="4">
    <source>
        <dbReference type="ARBA" id="ARBA00023136"/>
    </source>
</evidence>
<reference evidence="7 8" key="1">
    <citation type="submission" date="2021-04" db="EMBL/GenBank/DDBJ databases">
        <authorList>
            <person name="Bliznina A."/>
        </authorList>
    </citation>
    <scope>NUCLEOTIDE SEQUENCE [LARGE SCALE GENOMIC DNA]</scope>
</reference>
<dbReference type="PANTHER" id="PTHR11662:SF399">
    <property type="entry name" value="FI19708P1-RELATED"/>
    <property type="match status" value="1"/>
</dbReference>
<proteinExistence type="predicted"/>
<feature type="transmembrane region" description="Helical" evidence="5">
    <location>
        <begin position="287"/>
        <end position="312"/>
    </location>
</feature>
<name>A0ABN7T0X0_OIKDI</name>
<dbReference type="Proteomes" id="UP001158576">
    <property type="component" value="Chromosome 2"/>
</dbReference>
<protein>
    <submittedName>
        <fullName evidence="7">Oidioi.mRNA.OKI2018_I69.chr2.g4479.t1.cds</fullName>
    </submittedName>
</protein>
<sequence>MGSWCLACSYFMMNSMFIAILVIVPKKTASSSEESAICVEESDSSGNSTAVLTNSTVFQDEKDVIEMSEDEKSLLVSAFNIGYVLTQLAGPWLATRIGFKKVLLISTLFSGILTLGFPVILKTSVTLAIISRIVAGALSGPAIPVTRESLSGWAPSSEIGRMVSLQIIGCPVGIVSAQFFGGLLSRYSWQLVFYLSGLMCLIWAGIWQFFVFPTPEQDKRCSKEETDYIITKRNASCDRKTAKKVPWGEILESIPFWALVIGQLCVQWTIFLILAKFPEFLSVSYGLDVFTIGIIGTTLALSLIASGFFGFISDHLAKKKSPTFSRKAISTTSSMGIALCLVLLTRTACMFELNIAFALLMAFSVGIGSFLALEPNSMDLAPDYSGIVQGLVNTVGNCAGFGTD</sequence>
<dbReference type="InterPro" id="IPR036259">
    <property type="entry name" value="MFS_trans_sf"/>
</dbReference>
<keyword evidence="4 5" id="KW-0472">Membrane</keyword>
<dbReference type="PANTHER" id="PTHR11662">
    <property type="entry name" value="SOLUTE CARRIER FAMILY 17"/>
    <property type="match status" value="1"/>
</dbReference>
<accession>A0ABN7T0X0</accession>
<dbReference type="Pfam" id="PF07690">
    <property type="entry name" value="MFS_1"/>
    <property type="match status" value="1"/>
</dbReference>